<name>A0ABM8NM62_9BURK</name>
<evidence type="ECO:0000256" key="1">
    <source>
        <dbReference type="SAM" id="SignalP"/>
    </source>
</evidence>
<proteinExistence type="predicted"/>
<gene>
    <name evidence="2" type="ORF">LMG28140_02689</name>
</gene>
<organism evidence="2 3">
    <name type="scientific">Paraburkholderia metrosideri</name>
    <dbReference type="NCBI Taxonomy" id="580937"/>
    <lineage>
        <taxon>Bacteria</taxon>
        <taxon>Pseudomonadati</taxon>
        <taxon>Pseudomonadota</taxon>
        <taxon>Betaproteobacteria</taxon>
        <taxon>Burkholderiales</taxon>
        <taxon>Burkholderiaceae</taxon>
        <taxon>Paraburkholderia</taxon>
    </lineage>
</organism>
<accession>A0ABM8NM62</accession>
<keyword evidence="3" id="KW-1185">Reference proteome</keyword>
<dbReference type="EMBL" id="CAJHCP010000005">
    <property type="protein sequence ID" value="CAD6532926.1"/>
    <property type="molecule type" value="Genomic_DNA"/>
</dbReference>
<reference evidence="2 3" key="1">
    <citation type="submission" date="2020-10" db="EMBL/GenBank/DDBJ databases">
        <authorList>
            <person name="Peeters C."/>
        </authorList>
    </citation>
    <scope>NUCLEOTIDE SEQUENCE [LARGE SCALE GENOMIC DNA]</scope>
    <source>
        <strain evidence="2 3">LMG 28140</strain>
    </source>
</reference>
<sequence>MTIRLACASTFTVLGLTCSSMAAARAVVYMPAPAIYAPPVKPLPMHTTIVVPAPTNHAATTAPSVTCSQPATAVPR</sequence>
<keyword evidence="1" id="KW-0732">Signal</keyword>
<evidence type="ECO:0000313" key="2">
    <source>
        <dbReference type="EMBL" id="CAD6532926.1"/>
    </source>
</evidence>
<dbReference type="Proteomes" id="UP000598032">
    <property type="component" value="Unassembled WGS sequence"/>
</dbReference>
<protein>
    <submittedName>
        <fullName evidence="2">Uncharacterized protein</fullName>
    </submittedName>
</protein>
<evidence type="ECO:0000313" key="3">
    <source>
        <dbReference type="Proteomes" id="UP000598032"/>
    </source>
</evidence>
<feature type="signal peptide" evidence="1">
    <location>
        <begin position="1"/>
        <end position="22"/>
    </location>
</feature>
<feature type="chain" id="PRO_5046254202" evidence="1">
    <location>
        <begin position="23"/>
        <end position="76"/>
    </location>
</feature>
<comment type="caution">
    <text evidence="2">The sequence shown here is derived from an EMBL/GenBank/DDBJ whole genome shotgun (WGS) entry which is preliminary data.</text>
</comment>